<dbReference type="InterPro" id="IPR050951">
    <property type="entry name" value="Retrovirus_Pol_polyprotein"/>
</dbReference>
<evidence type="ECO:0000313" key="8">
    <source>
        <dbReference type="EMBL" id="KAJ8410450.1"/>
    </source>
</evidence>
<proteinExistence type="predicted"/>
<evidence type="ECO:0000259" key="7">
    <source>
        <dbReference type="Pfam" id="PF17917"/>
    </source>
</evidence>
<keyword evidence="1" id="KW-0808">Transferase</keyword>
<reference evidence="8" key="1">
    <citation type="journal article" date="2023" name="Science">
        <title>Genome structures resolve the early diversification of teleost fishes.</title>
        <authorList>
            <person name="Parey E."/>
            <person name="Louis A."/>
            <person name="Montfort J."/>
            <person name="Bouchez O."/>
            <person name="Roques C."/>
            <person name="Iampietro C."/>
            <person name="Lluch J."/>
            <person name="Castinel A."/>
            <person name="Donnadieu C."/>
            <person name="Desvignes T."/>
            <person name="Floi Bucao C."/>
            <person name="Jouanno E."/>
            <person name="Wen M."/>
            <person name="Mejri S."/>
            <person name="Dirks R."/>
            <person name="Jansen H."/>
            <person name="Henkel C."/>
            <person name="Chen W.J."/>
            <person name="Zahm M."/>
            <person name="Cabau C."/>
            <person name="Klopp C."/>
            <person name="Thompson A.W."/>
            <person name="Robinson-Rechavi M."/>
            <person name="Braasch I."/>
            <person name="Lecointre G."/>
            <person name="Bobe J."/>
            <person name="Postlethwait J.H."/>
            <person name="Berthelot C."/>
            <person name="Roest Crollius H."/>
            <person name="Guiguen Y."/>
        </authorList>
    </citation>
    <scope>NUCLEOTIDE SEQUENCE</scope>
    <source>
        <strain evidence="8">NC1722</strain>
    </source>
</reference>
<organism evidence="8 9">
    <name type="scientific">Aldrovandia affinis</name>
    <dbReference type="NCBI Taxonomy" id="143900"/>
    <lineage>
        <taxon>Eukaryota</taxon>
        <taxon>Metazoa</taxon>
        <taxon>Chordata</taxon>
        <taxon>Craniata</taxon>
        <taxon>Vertebrata</taxon>
        <taxon>Euteleostomi</taxon>
        <taxon>Actinopterygii</taxon>
        <taxon>Neopterygii</taxon>
        <taxon>Teleostei</taxon>
        <taxon>Notacanthiformes</taxon>
        <taxon>Halosauridae</taxon>
        <taxon>Aldrovandia</taxon>
    </lineage>
</organism>
<dbReference type="InterPro" id="IPR041373">
    <property type="entry name" value="RT_RNaseH"/>
</dbReference>
<accession>A0AAD7SXB8</accession>
<keyword evidence="9" id="KW-1185">Reference proteome</keyword>
<keyword evidence="3" id="KW-0540">Nuclease</keyword>
<dbReference type="GO" id="GO:0003964">
    <property type="term" value="F:RNA-directed DNA polymerase activity"/>
    <property type="evidence" value="ECO:0007669"/>
    <property type="project" value="UniProtKB-KW"/>
</dbReference>
<dbReference type="GO" id="GO:0016787">
    <property type="term" value="F:hydrolase activity"/>
    <property type="evidence" value="ECO:0007669"/>
    <property type="project" value="UniProtKB-KW"/>
</dbReference>
<keyword evidence="2" id="KW-0548">Nucleotidyltransferase</keyword>
<evidence type="ECO:0000256" key="2">
    <source>
        <dbReference type="ARBA" id="ARBA00022695"/>
    </source>
</evidence>
<keyword evidence="6" id="KW-0695">RNA-directed DNA polymerase</keyword>
<dbReference type="Proteomes" id="UP001221898">
    <property type="component" value="Unassembled WGS sequence"/>
</dbReference>
<sequence>MLVHPLPGAPIVLRTDASNYAVGAVHEQLVWWPLAFFSQQLCPNEQKYSTFNRKLLGLYLAVRHFRFLLEGCPSTMFIDHKPLAFAMSKIAEPWSARQQRHGLSHADRKPSQRLVEVGPLPPSRGFPYLLTMVDRTTRQCWFLLILGGRMWRLGTKNET</sequence>
<evidence type="ECO:0000256" key="1">
    <source>
        <dbReference type="ARBA" id="ARBA00022679"/>
    </source>
</evidence>
<dbReference type="SUPFAM" id="SSF56672">
    <property type="entry name" value="DNA/RNA polymerases"/>
    <property type="match status" value="1"/>
</dbReference>
<evidence type="ECO:0000256" key="5">
    <source>
        <dbReference type="ARBA" id="ARBA00022801"/>
    </source>
</evidence>
<evidence type="ECO:0000256" key="3">
    <source>
        <dbReference type="ARBA" id="ARBA00022722"/>
    </source>
</evidence>
<comment type="caution">
    <text evidence="8">The sequence shown here is derived from an EMBL/GenBank/DDBJ whole genome shotgun (WGS) entry which is preliminary data.</text>
</comment>
<protein>
    <recommendedName>
        <fullName evidence="7">Reverse transcriptase RNase H-like domain-containing protein</fullName>
    </recommendedName>
</protein>
<dbReference type="EMBL" id="JAINUG010000026">
    <property type="protein sequence ID" value="KAJ8410450.1"/>
    <property type="molecule type" value="Genomic_DNA"/>
</dbReference>
<dbReference type="PANTHER" id="PTHR37984">
    <property type="entry name" value="PROTEIN CBG26694"/>
    <property type="match status" value="1"/>
</dbReference>
<dbReference type="Pfam" id="PF17917">
    <property type="entry name" value="RT_RNaseH"/>
    <property type="match status" value="1"/>
</dbReference>
<gene>
    <name evidence="8" type="ORF">AAFF_G00193540</name>
</gene>
<dbReference type="GO" id="GO:0004519">
    <property type="term" value="F:endonuclease activity"/>
    <property type="evidence" value="ECO:0007669"/>
    <property type="project" value="UniProtKB-KW"/>
</dbReference>
<evidence type="ECO:0000256" key="4">
    <source>
        <dbReference type="ARBA" id="ARBA00022759"/>
    </source>
</evidence>
<dbReference type="InterPro" id="IPR043502">
    <property type="entry name" value="DNA/RNA_pol_sf"/>
</dbReference>
<dbReference type="AlphaFoldDB" id="A0AAD7SXB8"/>
<dbReference type="PANTHER" id="PTHR37984:SF5">
    <property type="entry name" value="PROTEIN NYNRIN-LIKE"/>
    <property type="match status" value="1"/>
</dbReference>
<evidence type="ECO:0000256" key="6">
    <source>
        <dbReference type="ARBA" id="ARBA00022918"/>
    </source>
</evidence>
<name>A0AAD7SXB8_9TELE</name>
<feature type="domain" description="Reverse transcriptase RNase H-like" evidence="7">
    <location>
        <begin position="8"/>
        <end position="101"/>
    </location>
</feature>
<evidence type="ECO:0000313" key="9">
    <source>
        <dbReference type="Proteomes" id="UP001221898"/>
    </source>
</evidence>
<keyword evidence="5" id="KW-0378">Hydrolase</keyword>
<keyword evidence="4" id="KW-0255">Endonuclease</keyword>